<proteinExistence type="predicted"/>
<accession>A0ABN2N3B5</accession>
<evidence type="ECO:0000259" key="2">
    <source>
        <dbReference type="Pfam" id="PF00248"/>
    </source>
</evidence>
<organism evidence="3 4">
    <name type="scientific">Pseudonocardia ailaonensis</name>
    <dbReference type="NCBI Taxonomy" id="367279"/>
    <lineage>
        <taxon>Bacteria</taxon>
        <taxon>Bacillati</taxon>
        <taxon>Actinomycetota</taxon>
        <taxon>Actinomycetes</taxon>
        <taxon>Pseudonocardiales</taxon>
        <taxon>Pseudonocardiaceae</taxon>
        <taxon>Pseudonocardia</taxon>
    </lineage>
</organism>
<evidence type="ECO:0000256" key="1">
    <source>
        <dbReference type="ARBA" id="ARBA00023002"/>
    </source>
</evidence>
<keyword evidence="4" id="KW-1185">Reference proteome</keyword>
<sequence length="361" mass="38454">MGSPHPSEDVVTAAINARPGGGRLRTLRSMTHGAMRTRPLGTTGLRVSPVAFGTFGLGGGWGTVSDGAVAALRRAWERGITLIDTAHAYGFGAAEQVVGRVLATELRTRRDDVVLLTKGGVQAAPGGVVRNSDPGFLDDALTASLRALGTDHVDIHLIHWPDPTVPIERAAEATAGFVERGLTRFTGVSNFSVAQMERFASAGRIDVVQLPYNLLRREIEAEQLPWCRERGIPVLGYQPYAGGLLTGALTRDTVFAPGDWRSRAAEFRGESYAALMDAVDTVRDIASELGCTVPQLALAWVVAQRSILPDGILPVTGADRPEQVDSTLDALELPLDAGRLARIEEAMRGARAVSAAEPPLR</sequence>
<dbReference type="EMBL" id="BAAAQK010000009">
    <property type="protein sequence ID" value="GAA1850404.1"/>
    <property type="molecule type" value="Genomic_DNA"/>
</dbReference>
<dbReference type="InterPro" id="IPR050523">
    <property type="entry name" value="AKR_Detox_Biosynth"/>
</dbReference>
<dbReference type="InterPro" id="IPR023210">
    <property type="entry name" value="NADP_OxRdtase_dom"/>
</dbReference>
<dbReference type="Pfam" id="PF00248">
    <property type="entry name" value="Aldo_ket_red"/>
    <property type="match status" value="1"/>
</dbReference>
<dbReference type="PANTHER" id="PTHR43364:SF4">
    <property type="entry name" value="NAD(P)-LINKED OXIDOREDUCTASE SUPERFAMILY PROTEIN"/>
    <property type="match status" value="1"/>
</dbReference>
<gene>
    <name evidence="3" type="ORF">GCM10009836_32770</name>
</gene>
<keyword evidence="1" id="KW-0560">Oxidoreductase</keyword>
<evidence type="ECO:0000313" key="4">
    <source>
        <dbReference type="Proteomes" id="UP001500449"/>
    </source>
</evidence>
<dbReference type="InterPro" id="IPR036812">
    <property type="entry name" value="NAD(P)_OxRdtase_dom_sf"/>
</dbReference>
<dbReference type="InterPro" id="IPR020471">
    <property type="entry name" value="AKR"/>
</dbReference>
<dbReference type="Gene3D" id="3.20.20.100">
    <property type="entry name" value="NADP-dependent oxidoreductase domain"/>
    <property type="match status" value="1"/>
</dbReference>
<reference evidence="3 4" key="1">
    <citation type="journal article" date="2019" name="Int. J. Syst. Evol. Microbiol.">
        <title>The Global Catalogue of Microorganisms (GCM) 10K type strain sequencing project: providing services to taxonomists for standard genome sequencing and annotation.</title>
        <authorList>
            <consortium name="The Broad Institute Genomics Platform"/>
            <consortium name="The Broad Institute Genome Sequencing Center for Infectious Disease"/>
            <person name="Wu L."/>
            <person name="Ma J."/>
        </authorList>
    </citation>
    <scope>NUCLEOTIDE SEQUENCE [LARGE SCALE GENOMIC DNA]</scope>
    <source>
        <strain evidence="3 4">JCM 16009</strain>
    </source>
</reference>
<dbReference type="PANTHER" id="PTHR43364">
    <property type="entry name" value="NADH-SPECIFIC METHYLGLYOXAL REDUCTASE-RELATED"/>
    <property type="match status" value="1"/>
</dbReference>
<dbReference type="PRINTS" id="PR00069">
    <property type="entry name" value="ALDKETRDTASE"/>
</dbReference>
<dbReference type="SUPFAM" id="SSF51430">
    <property type="entry name" value="NAD(P)-linked oxidoreductase"/>
    <property type="match status" value="1"/>
</dbReference>
<feature type="domain" description="NADP-dependent oxidoreductase" evidence="2">
    <location>
        <begin position="50"/>
        <end position="346"/>
    </location>
</feature>
<comment type="caution">
    <text evidence="3">The sequence shown here is derived from an EMBL/GenBank/DDBJ whole genome shotgun (WGS) entry which is preliminary data.</text>
</comment>
<evidence type="ECO:0000313" key="3">
    <source>
        <dbReference type="EMBL" id="GAA1850404.1"/>
    </source>
</evidence>
<dbReference type="Proteomes" id="UP001500449">
    <property type="component" value="Unassembled WGS sequence"/>
</dbReference>
<name>A0ABN2N3B5_9PSEU</name>
<protein>
    <submittedName>
        <fullName evidence="3">Aldo/keto reductase</fullName>
    </submittedName>
</protein>